<name>A0A8H6NI79_9PEZI</name>
<dbReference type="EMBL" id="WIGO01000057">
    <property type="protein sequence ID" value="KAF6833555.1"/>
    <property type="molecule type" value="Genomic_DNA"/>
</dbReference>
<sequence length="374" mass="40889">MATETGSYRNQHSLIGADNNVAISIKSESEDEVPAHAERNFRTMDNHQHRLREGDEMVVSGPYISIDMGRTSSADPAYTANATEHMASQYRRLVAEAGDRPGRIDCTLRFIPDSVPNPRDQETSPELAREEIQRQAAMTEWQQAADLERRRQDGAGKRVRKRGRKNKKAQKRSGSTDGGSYQPDVSGHIAPQPPALGYGPFELEPMAPMTQTQAGGFVRPSGSLAERGDRGGSGMEVSVAEHTGMAGETDGQALYDNPFSQRGQFGNPFAQRDRGVFGSGPSLAQGATGMPGQFADFGRPSIRSDGSANWFTQNREQGRGLGMEPSHADRNMGMPDQSSAFFSNSFSQPRQQGLQRALRSASQVYGEYLTNRRS</sequence>
<feature type="region of interest" description="Disordered" evidence="1">
    <location>
        <begin position="108"/>
        <end position="127"/>
    </location>
</feature>
<accession>A0A8H6NI79</accession>
<feature type="compositionally biased region" description="Basic and acidic residues" evidence="1">
    <location>
        <begin position="146"/>
        <end position="156"/>
    </location>
</feature>
<organism evidence="2 3">
    <name type="scientific">Colletotrichum plurivorum</name>
    <dbReference type="NCBI Taxonomy" id="2175906"/>
    <lineage>
        <taxon>Eukaryota</taxon>
        <taxon>Fungi</taxon>
        <taxon>Dikarya</taxon>
        <taxon>Ascomycota</taxon>
        <taxon>Pezizomycotina</taxon>
        <taxon>Sordariomycetes</taxon>
        <taxon>Hypocreomycetidae</taxon>
        <taxon>Glomerellales</taxon>
        <taxon>Glomerellaceae</taxon>
        <taxon>Colletotrichum</taxon>
        <taxon>Colletotrichum orchidearum species complex</taxon>
    </lineage>
</organism>
<evidence type="ECO:0000313" key="3">
    <source>
        <dbReference type="Proteomes" id="UP000654918"/>
    </source>
</evidence>
<proteinExistence type="predicted"/>
<feature type="compositionally biased region" description="Basic residues" evidence="1">
    <location>
        <begin position="157"/>
        <end position="171"/>
    </location>
</feature>
<protein>
    <submittedName>
        <fullName evidence="2">Uncharacterized protein</fullName>
    </submittedName>
</protein>
<evidence type="ECO:0000313" key="2">
    <source>
        <dbReference type="EMBL" id="KAF6833555.1"/>
    </source>
</evidence>
<gene>
    <name evidence="2" type="ORF">CPLU01_05431</name>
</gene>
<dbReference type="Proteomes" id="UP000654918">
    <property type="component" value="Unassembled WGS sequence"/>
</dbReference>
<feature type="region of interest" description="Disordered" evidence="1">
    <location>
        <begin position="322"/>
        <end position="352"/>
    </location>
</feature>
<keyword evidence="3" id="KW-1185">Reference proteome</keyword>
<feature type="compositionally biased region" description="Low complexity" evidence="1">
    <location>
        <begin position="338"/>
        <end position="347"/>
    </location>
</feature>
<comment type="caution">
    <text evidence="2">The sequence shown here is derived from an EMBL/GenBank/DDBJ whole genome shotgun (WGS) entry which is preliminary data.</text>
</comment>
<feature type="region of interest" description="Disordered" evidence="1">
    <location>
        <begin position="136"/>
        <end position="199"/>
    </location>
</feature>
<reference evidence="2" key="1">
    <citation type="journal article" date="2020" name="Phytopathology">
        <title>Genome Sequence Resources of Colletotrichum truncatum, C. plurivorum, C. musicola, and C. sojae: Four Species Pathogenic to Soybean (Glycine max).</title>
        <authorList>
            <person name="Rogerio F."/>
            <person name="Boufleur T.R."/>
            <person name="Ciampi-Guillardi M."/>
            <person name="Sukno S.A."/>
            <person name="Thon M.R."/>
            <person name="Massola Junior N.S."/>
            <person name="Baroncelli R."/>
        </authorList>
    </citation>
    <scope>NUCLEOTIDE SEQUENCE</scope>
    <source>
        <strain evidence="2">LFN00145</strain>
    </source>
</reference>
<dbReference type="AlphaFoldDB" id="A0A8H6NI79"/>
<evidence type="ECO:0000256" key="1">
    <source>
        <dbReference type="SAM" id="MobiDB-lite"/>
    </source>
</evidence>